<comment type="caution">
    <text evidence="2">The sequence shown here is derived from an EMBL/GenBank/DDBJ whole genome shotgun (WGS) entry which is preliminary data.</text>
</comment>
<accession>A0A9N9E8I5</accession>
<proteinExistence type="predicted"/>
<keyword evidence="1" id="KW-0812">Transmembrane</keyword>
<evidence type="ECO:0000313" key="3">
    <source>
        <dbReference type="Proteomes" id="UP000789831"/>
    </source>
</evidence>
<keyword evidence="3" id="KW-1185">Reference proteome</keyword>
<feature type="transmembrane region" description="Helical" evidence="1">
    <location>
        <begin position="45"/>
        <end position="69"/>
    </location>
</feature>
<name>A0A9N9E8I5_9GLOM</name>
<organism evidence="2 3">
    <name type="scientific">Ambispora gerdemannii</name>
    <dbReference type="NCBI Taxonomy" id="144530"/>
    <lineage>
        <taxon>Eukaryota</taxon>
        <taxon>Fungi</taxon>
        <taxon>Fungi incertae sedis</taxon>
        <taxon>Mucoromycota</taxon>
        <taxon>Glomeromycotina</taxon>
        <taxon>Glomeromycetes</taxon>
        <taxon>Archaeosporales</taxon>
        <taxon>Ambisporaceae</taxon>
        <taxon>Ambispora</taxon>
    </lineage>
</organism>
<gene>
    <name evidence="2" type="ORF">AGERDE_LOCUS12071</name>
</gene>
<dbReference type="Proteomes" id="UP000789831">
    <property type="component" value="Unassembled WGS sequence"/>
</dbReference>
<evidence type="ECO:0000256" key="1">
    <source>
        <dbReference type="SAM" id="Phobius"/>
    </source>
</evidence>
<dbReference type="EMBL" id="CAJVPL010006872">
    <property type="protein sequence ID" value="CAG8666717.1"/>
    <property type="molecule type" value="Genomic_DNA"/>
</dbReference>
<dbReference type="AlphaFoldDB" id="A0A9N9E8I5"/>
<sequence>KDANGTLIGNSTSILKVDVQNSNYTWVPVPDLNQTNPTPEKGKNIGGIVGGVIGGILGAVILVFVIYMYKQKDLKSDNEVIQQPTSEPITNDTNNQVMRQPIISLRSPISFRSPIILSKDE</sequence>
<keyword evidence="1" id="KW-0472">Membrane</keyword>
<protein>
    <submittedName>
        <fullName evidence="2">11019_t:CDS:1</fullName>
    </submittedName>
</protein>
<reference evidence="2" key="1">
    <citation type="submission" date="2021-06" db="EMBL/GenBank/DDBJ databases">
        <authorList>
            <person name="Kallberg Y."/>
            <person name="Tangrot J."/>
            <person name="Rosling A."/>
        </authorList>
    </citation>
    <scope>NUCLEOTIDE SEQUENCE</scope>
    <source>
        <strain evidence="2">MT106</strain>
    </source>
</reference>
<keyword evidence="1" id="KW-1133">Transmembrane helix</keyword>
<feature type="non-terminal residue" evidence="2">
    <location>
        <position position="1"/>
    </location>
</feature>
<evidence type="ECO:0000313" key="2">
    <source>
        <dbReference type="EMBL" id="CAG8666717.1"/>
    </source>
</evidence>